<feature type="domain" description="BD-FAE-like" evidence="3">
    <location>
        <begin position="57"/>
        <end position="263"/>
    </location>
</feature>
<evidence type="ECO:0000313" key="4">
    <source>
        <dbReference type="EMBL" id="GAA2332052.1"/>
    </source>
</evidence>
<proteinExistence type="predicted"/>
<name>A0ABP5SIJ7_9PSEU</name>
<accession>A0ABP5SIJ7</accession>
<organism evidence="4 5">
    <name type="scientific">Saccharopolyspora halophila</name>
    <dbReference type="NCBI Taxonomy" id="405551"/>
    <lineage>
        <taxon>Bacteria</taxon>
        <taxon>Bacillati</taxon>
        <taxon>Actinomycetota</taxon>
        <taxon>Actinomycetes</taxon>
        <taxon>Pseudonocardiales</taxon>
        <taxon>Pseudonocardiaceae</taxon>
        <taxon>Saccharopolyspora</taxon>
    </lineage>
</organism>
<dbReference type="Pfam" id="PF20434">
    <property type="entry name" value="BD-FAE"/>
    <property type="match status" value="1"/>
</dbReference>
<sequence length="304" mass="32260">MVRRMLAAGLALVALVATGCSPESEAESPVQVGRDLGASQVLRQRVFAERETGDLRLDLFLPDHDRPAPLVVYAHGGGWNAGERTLRPGTPEGSAARALLTAGYAVATVDYRLSGAARHPAQLRDVAEAVRWLQGKATDLGVDPDRLALWGASAGGHLVSQLGAVTGDPAQPGGGLTGVRAVLNWFGPTDMRAEVQRAHPRMRPYARAAVTELLGCAPVECPQRAAAASPVTHLSGDEPPFLIQQGTADSLVPVGETFDFAAELRRRNVPVELHPYEGLDHGFAKAENPETITKTLVAYVKTHV</sequence>
<dbReference type="Gene3D" id="3.40.50.1820">
    <property type="entry name" value="alpha/beta hydrolase"/>
    <property type="match status" value="1"/>
</dbReference>
<reference evidence="5" key="1">
    <citation type="journal article" date="2019" name="Int. J. Syst. Evol. Microbiol.">
        <title>The Global Catalogue of Microorganisms (GCM) 10K type strain sequencing project: providing services to taxonomists for standard genome sequencing and annotation.</title>
        <authorList>
            <consortium name="The Broad Institute Genomics Platform"/>
            <consortium name="The Broad Institute Genome Sequencing Center for Infectious Disease"/>
            <person name="Wu L."/>
            <person name="Ma J."/>
        </authorList>
    </citation>
    <scope>NUCLEOTIDE SEQUENCE [LARGE SCALE GENOMIC DNA]</scope>
    <source>
        <strain evidence="5">JCM 16221</strain>
    </source>
</reference>
<dbReference type="PANTHER" id="PTHR48081:SF13">
    <property type="entry name" value="ALPHA_BETA HYDROLASE"/>
    <property type="match status" value="1"/>
</dbReference>
<feature type="signal peptide" evidence="2">
    <location>
        <begin position="1"/>
        <end position="26"/>
    </location>
</feature>
<evidence type="ECO:0000313" key="5">
    <source>
        <dbReference type="Proteomes" id="UP001501218"/>
    </source>
</evidence>
<dbReference type="PANTHER" id="PTHR48081">
    <property type="entry name" value="AB HYDROLASE SUPERFAMILY PROTEIN C4A8.06C"/>
    <property type="match status" value="1"/>
</dbReference>
<dbReference type="InterPro" id="IPR050300">
    <property type="entry name" value="GDXG_lipolytic_enzyme"/>
</dbReference>
<dbReference type="RefSeq" id="WP_344125815.1">
    <property type="nucleotide sequence ID" value="NZ_BAAARA010000001.1"/>
</dbReference>
<evidence type="ECO:0000256" key="1">
    <source>
        <dbReference type="ARBA" id="ARBA00022801"/>
    </source>
</evidence>
<dbReference type="GO" id="GO:0016787">
    <property type="term" value="F:hydrolase activity"/>
    <property type="evidence" value="ECO:0007669"/>
    <property type="project" value="UniProtKB-KW"/>
</dbReference>
<evidence type="ECO:0000259" key="3">
    <source>
        <dbReference type="Pfam" id="PF20434"/>
    </source>
</evidence>
<dbReference type="InterPro" id="IPR029058">
    <property type="entry name" value="AB_hydrolase_fold"/>
</dbReference>
<dbReference type="EMBL" id="BAAARA010000001">
    <property type="protein sequence ID" value="GAA2332052.1"/>
    <property type="molecule type" value="Genomic_DNA"/>
</dbReference>
<keyword evidence="1 4" id="KW-0378">Hydrolase</keyword>
<comment type="caution">
    <text evidence="4">The sequence shown here is derived from an EMBL/GenBank/DDBJ whole genome shotgun (WGS) entry which is preliminary data.</text>
</comment>
<dbReference type="SUPFAM" id="SSF53474">
    <property type="entry name" value="alpha/beta-Hydrolases"/>
    <property type="match status" value="1"/>
</dbReference>
<protein>
    <submittedName>
        <fullName evidence="4">Alpha/beta hydrolase fold domain-containing protein</fullName>
    </submittedName>
</protein>
<evidence type="ECO:0000256" key="2">
    <source>
        <dbReference type="SAM" id="SignalP"/>
    </source>
</evidence>
<keyword evidence="5" id="KW-1185">Reference proteome</keyword>
<gene>
    <name evidence="4" type="ORF">GCM10009854_04050</name>
</gene>
<dbReference type="Proteomes" id="UP001501218">
    <property type="component" value="Unassembled WGS sequence"/>
</dbReference>
<dbReference type="InterPro" id="IPR049492">
    <property type="entry name" value="BD-FAE-like_dom"/>
</dbReference>
<feature type="chain" id="PRO_5046145079" evidence="2">
    <location>
        <begin position="27"/>
        <end position="304"/>
    </location>
</feature>
<dbReference type="PROSITE" id="PS51257">
    <property type="entry name" value="PROKAR_LIPOPROTEIN"/>
    <property type="match status" value="1"/>
</dbReference>
<keyword evidence="2" id="KW-0732">Signal</keyword>